<dbReference type="AlphaFoldDB" id="A0ABD0JGC5"/>
<evidence type="ECO:0000259" key="5">
    <source>
        <dbReference type="PROSITE" id="PS50871"/>
    </source>
</evidence>
<dbReference type="SUPFAM" id="SSF49842">
    <property type="entry name" value="TNF-like"/>
    <property type="match status" value="1"/>
</dbReference>
<evidence type="ECO:0000256" key="1">
    <source>
        <dbReference type="ARBA" id="ARBA00004613"/>
    </source>
</evidence>
<dbReference type="PRINTS" id="PR00007">
    <property type="entry name" value="COMPLEMNTC1Q"/>
</dbReference>
<dbReference type="InterPro" id="IPR050822">
    <property type="entry name" value="Cerebellin_Synaptic_Org"/>
</dbReference>
<organism evidence="6 7">
    <name type="scientific">Batillaria attramentaria</name>
    <dbReference type="NCBI Taxonomy" id="370345"/>
    <lineage>
        <taxon>Eukaryota</taxon>
        <taxon>Metazoa</taxon>
        <taxon>Spiralia</taxon>
        <taxon>Lophotrochozoa</taxon>
        <taxon>Mollusca</taxon>
        <taxon>Gastropoda</taxon>
        <taxon>Caenogastropoda</taxon>
        <taxon>Sorbeoconcha</taxon>
        <taxon>Cerithioidea</taxon>
        <taxon>Batillariidae</taxon>
        <taxon>Batillaria</taxon>
    </lineage>
</organism>
<comment type="caution">
    <text evidence="6">The sequence shown here is derived from an EMBL/GenBank/DDBJ whole genome shotgun (WGS) entry which is preliminary data.</text>
</comment>
<dbReference type="InterPro" id="IPR008983">
    <property type="entry name" value="Tumour_necrosis_fac-like_dom"/>
</dbReference>
<feature type="chain" id="PRO_5044896062" description="C1q domain-containing protein" evidence="4">
    <location>
        <begin position="22"/>
        <end position="161"/>
    </location>
</feature>
<dbReference type="PROSITE" id="PS50871">
    <property type="entry name" value="C1Q"/>
    <property type="match status" value="1"/>
</dbReference>
<dbReference type="Gene3D" id="2.60.120.40">
    <property type="match status" value="1"/>
</dbReference>
<evidence type="ECO:0000256" key="3">
    <source>
        <dbReference type="ARBA" id="ARBA00022729"/>
    </source>
</evidence>
<comment type="subcellular location">
    <subcellularLocation>
        <location evidence="1">Secreted</location>
    </subcellularLocation>
</comment>
<feature type="signal peptide" evidence="4">
    <location>
        <begin position="1"/>
        <end position="21"/>
    </location>
</feature>
<keyword evidence="2" id="KW-0964">Secreted</keyword>
<dbReference type="GO" id="GO:0005576">
    <property type="term" value="C:extracellular region"/>
    <property type="evidence" value="ECO:0007669"/>
    <property type="project" value="UniProtKB-SubCell"/>
</dbReference>
<evidence type="ECO:0000313" key="6">
    <source>
        <dbReference type="EMBL" id="KAK7473992.1"/>
    </source>
</evidence>
<keyword evidence="7" id="KW-1185">Reference proteome</keyword>
<proteinExistence type="predicted"/>
<dbReference type="PANTHER" id="PTHR22923">
    <property type="entry name" value="CEREBELLIN-RELATED"/>
    <property type="match status" value="1"/>
</dbReference>
<name>A0ABD0JGC5_9CAEN</name>
<gene>
    <name evidence="6" type="ORF">BaRGS_00034761</name>
</gene>
<feature type="domain" description="C1q" evidence="5">
    <location>
        <begin position="30"/>
        <end position="161"/>
    </location>
</feature>
<dbReference type="InterPro" id="IPR001073">
    <property type="entry name" value="C1q_dom"/>
</dbReference>
<evidence type="ECO:0000313" key="7">
    <source>
        <dbReference type="Proteomes" id="UP001519460"/>
    </source>
</evidence>
<evidence type="ECO:0000256" key="2">
    <source>
        <dbReference type="ARBA" id="ARBA00022525"/>
    </source>
</evidence>
<evidence type="ECO:0000256" key="4">
    <source>
        <dbReference type="SAM" id="SignalP"/>
    </source>
</evidence>
<dbReference type="Pfam" id="PF00386">
    <property type="entry name" value="C1q"/>
    <property type="match status" value="1"/>
</dbReference>
<dbReference type="PANTHER" id="PTHR22923:SF116">
    <property type="entry name" value="C1Q DOMAIN-CONTAINING PROTEIN"/>
    <property type="match status" value="1"/>
</dbReference>
<sequence length="161" mass="17912">MKLHVLSALLLGLWDVGSTLTQHVRNRQTRLDDANCLDAVMSTVSKACANSPVVFSTVVFNIGNNYDPLLGVYTVPYAGVYQFSFQVFPKFVGEMLADLVKNGGVILRLRVYDERWHTSEASTMLQHAVPGDKYWVQVSRAGQYWGTVNTFFTGTLISADD</sequence>
<dbReference type="SMART" id="SM00110">
    <property type="entry name" value="C1Q"/>
    <property type="match status" value="1"/>
</dbReference>
<keyword evidence="3 4" id="KW-0732">Signal</keyword>
<dbReference type="EMBL" id="JACVVK020000451">
    <property type="protein sequence ID" value="KAK7473992.1"/>
    <property type="molecule type" value="Genomic_DNA"/>
</dbReference>
<dbReference type="Proteomes" id="UP001519460">
    <property type="component" value="Unassembled WGS sequence"/>
</dbReference>
<protein>
    <recommendedName>
        <fullName evidence="5">C1q domain-containing protein</fullName>
    </recommendedName>
</protein>
<accession>A0ABD0JGC5</accession>
<reference evidence="6 7" key="1">
    <citation type="journal article" date="2023" name="Sci. Data">
        <title>Genome assembly of the Korean intertidal mud-creeper Batillaria attramentaria.</title>
        <authorList>
            <person name="Patra A.K."/>
            <person name="Ho P.T."/>
            <person name="Jun S."/>
            <person name="Lee S.J."/>
            <person name="Kim Y."/>
            <person name="Won Y.J."/>
        </authorList>
    </citation>
    <scope>NUCLEOTIDE SEQUENCE [LARGE SCALE GENOMIC DNA]</scope>
    <source>
        <strain evidence="6">Wonlab-2016</strain>
    </source>
</reference>